<gene>
    <name evidence="2" type="ORF">HMPREF1071_01825</name>
</gene>
<protein>
    <recommendedName>
        <fullName evidence="1">AI2M/AI1M-like HNH endonuclease domain-containing protein</fullName>
    </recommendedName>
</protein>
<dbReference type="InterPro" id="IPR049030">
    <property type="entry name" value="AI2M-like_HNH"/>
</dbReference>
<dbReference type="AlphaFoldDB" id="I8YR87"/>
<keyword evidence="3" id="KW-1185">Reference proteome</keyword>
<name>I8YR87_9BACE</name>
<sequence>MKYLHTYIELTLRKLKDLKGKSDWEIKMISRNRKTLAVCTVCHQKIHSGKLD</sequence>
<accession>I8YR87</accession>
<proteinExistence type="predicted"/>
<dbReference type="HOGENOM" id="CLU_3076584_0_0_10"/>
<dbReference type="EMBL" id="AGXV01000022">
    <property type="protein sequence ID" value="EIY65630.1"/>
    <property type="molecule type" value="Genomic_DNA"/>
</dbReference>
<comment type="caution">
    <text evidence="2">The sequence shown here is derived from an EMBL/GenBank/DDBJ whole genome shotgun (WGS) entry which is preliminary data.</text>
</comment>
<reference evidence="2 3" key="1">
    <citation type="submission" date="2012-02" db="EMBL/GenBank/DDBJ databases">
        <title>The Genome Sequence of Bacteroides salyersiae CL02T12C01.</title>
        <authorList>
            <consortium name="The Broad Institute Genome Sequencing Platform"/>
            <person name="Earl A."/>
            <person name="Ward D."/>
            <person name="Feldgarden M."/>
            <person name="Gevers D."/>
            <person name="Zitomersky N.L."/>
            <person name="Coyne M.J."/>
            <person name="Comstock L.E."/>
            <person name="Young S.K."/>
            <person name="Zeng Q."/>
            <person name="Gargeya S."/>
            <person name="Fitzgerald M."/>
            <person name="Haas B."/>
            <person name="Abouelleil A."/>
            <person name="Alvarado L."/>
            <person name="Arachchi H.M."/>
            <person name="Berlin A."/>
            <person name="Chapman S.B."/>
            <person name="Gearin G."/>
            <person name="Goldberg J."/>
            <person name="Griggs A."/>
            <person name="Gujja S."/>
            <person name="Hansen M."/>
            <person name="Heiman D."/>
            <person name="Howarth C."/>
            <person name="Larimer J."/>
            <person name="Lui A."/>
            <person name="MacDonald P.J.P."/>
            <person name="McCowen C."/>
            <person name="Montmayeur A."/>
            <person name="Murphy C."/>
            <person name="Neiman D."/>
            <person name="Pearson M."/>
            <person name="Priest M."/>
            <person name="Roberts A."/>
            <person name="Saif S."/>
            <person name="Shea T."/>
            <person name="Sisk P."/>
            <person name="Stolte C."/>
            <person name="Sykes S."/>
            <person name="Wortman J."/>
            <person name="Nusbaum C."/>
            <person name="Birren B."/>
        </authorList>
    </citation>
    <scope>NUCLEOTIDE SEQUENCE [LARGE SCALE GENOMIC DNA]</scope>
    <source>
        <strain evidence="2 3">CL02T12C01</strain>
    </source>
</reference>
<dbReference type="PATRIC" id="fig|997887.3.peg.1911"/>
<feature type="domain" description="AI2M/AI1M-like HNH endonuclease" evidence="1">
    <location>
        <begin position="12"/>
        <end position="43"/>
    </location>
</feature>
<organism evidence="2 3">
    <name type="scientific">Bacteroides salyersiae CL02T12C01</name>
    <dbReference type="NCBI Taxonomy" id="997887"/>
    <lineage>
        <taxon>Bacteria</taxon>
        <taxon>Pseudomonadati</taxon>
        <taxon>Bacteroidota</taxon>
        <taxon>Bacteroidia</taxon>
        <taxon>Bacteroidales</taxon>
        <taxon>Bacteroidaceae</taxon>
        <taxon>Bacteroides</taxon>
    </lineage>
</organism>
<evidence type="ECO:0000313" key="3">
    <source>
        <dbReference type="Proteomes" id="UP000005150"/>
    </source>
</evidence>
<evidence type="ECO:0000313" key="2">
    <source>
        <dbReference type="EMBL" id="EIY65630.1"/>
    </source>
</evidence>
<evidence type="ECO:0000259" key="1">
    <source>
        <dbReference type="Pfam" id="PF21368"/>
    </source>
</evidence>
<dbReference type="Proteomes" id="UP000005150">
    <property type="component" value="Unassembled WGS sequence"/>
</dbReference>
<dbReference type="Pfam" id="PF21368">
    <property type="entry name" value="AI2M-like_HNH"/>
    <property type="match status" value="1"/>
</dbReference>